<proteinExistence type="predicted"/>
<evidence type="ECO:0000313" key="2">
    <source>
        <dbReference type="Proteomes" id="UP001281656"/>
    </source>
</evidence>
<dbReference type="Proteomes" id="UP001281656">
    <property type="component" value="Unassembled WGS sequence"/>
</dbReference>
<dbReference type="EMBL" id="JARUJP010000004">
    <property type="protein sequence ID" value="MDW8800595.1"/>
    <property type="molecule type" value="Genomic_DNA"/>
</dbReference>
<dbReference type="RefSeq" id="WP_261672070.1">
    <property type="nucleotide sequence ID" value="NZ_JARUJP010000004.1"/>
</dbReference>
<keyword evidence="2" id="KW-1185">Reference proteome</keyword>
<gene>
    <name evidence="1" type="ORF">P8V03_05430</name>
</gene>
<evidence type="ECO:0000313" key="1">
    <source>
        <dbReference type="EMBL" id="MDW8800595.1"/>
    </source>
</evidence>
<dbReference type="SUPFAM" id="SSF57903">
    <property type="entry name" value="FYVE/PHD zinc finger"/>
    <property type="match status" value="1"/>
</dbReference>
<name>A0ABU4JR40_9CLOT</name>
<dbReference type="InterPro" id="IPR011011">
    <property type="entry name" value="Znf_FYVE_PHD"/>
</dbReference>
<reference evidence="1 2" key="1">
    <citation type="submission" date="2023-04" db="EMBL/GenBank/DDBJ databases">
        <title>Clostridium tannerae sp. nov., isolated from the fecal material of an alpaca.</title>
        <authorList>
            <person name="Miller S."/>
            <person name="Hendry M."/>
            <person name="King J."/>
            <person name="Sankaranarayanan K."/>
            <person name="Lawson P.A."/>
        </authorList>
    </citation>
    <scope>NUCLEOTIDE SEQUENCE [LARGE SCALE GENOMIC DNA]</scope>
    <source>
        <strain evidence="1 2">A1-XYC3</strain>
    </source>
</reference>
<comment type="caution">
    <text evidence="1">The sequence shown here is derived from an EMBL/GenBank/DDBJ whole genome shotgun (WGS) entry which is preliminary data.</text>
</comment>
<sequence length="72" mass="7920">MPFMNSITVGVCESCGKMGEKNYNSSENTVYCPKCNDKYNVVCSGCNSVYDKRHSSDISLVNGKYLCKNCSA</sequence>
<accession>A0ABU4JR40</accession>
<protein>
    <submittedName>
        <fullName evidence="1">Uncharacterized protein</fullName>
    </submittedName>
</protein>
<organism evidence="1 2">
    <name type="scientific">Clostridium tanneri</name>
    <dbReference type="NCBI Taxonomy" id="3037988"/>
    <lineage>
        <taxon>Bacteria</taxon>
        <taxon>Bacillati</taxon>
        <taxon>Bacillota</taxon>
        <taxon>Clostridia</taxon>
        <taxon>Eubacteriales</taxon>
        <taxon>Clostridiaceae</taxon>
        <taxon>Clostridium</taxon>
    </lineage>
</organism>